<keyword evidence="3" id="KW-0720">Serine protease</keyword>
<feature type="domain" description="Tail specific protease" evidence="4">
    <location>
        <begin position="1"/>
        <end position="77"/>
    </location>
</feature>
<name>A0ABX6P572_9BURK</name>
<keyword evidence="1" id="KW-0645">Protease</keyword>
<evidence type="ECO:0000256" key="3">
    <source>
        <dbReference type="ARBA" id="ARBA00022825"/>
    </source>
</evidence>
<dbReference type="PANTHER" id="PTHR32060:SF30">
    <property type="entry name" value="CARBOXY-TERMINAL PROCESSING PROTEASE CTPA"/>
    <property type="match status" value="1"/>
</dbReference>
<evidence type="ECO:0000256" key="1">
    <source>
        <dbReference type="ARBA" id="ARBA00022670"/>
    </source>
</evidence>
<proteinExistence type="predicted"/>
<organism evidence="5 6">
    <name type="scientific">Ramlibacter terrae</name>
    <dbReference type="NCBI Taxonomy" id="2732511"/>
    <lineage>
        <taxon>Bacteria</taxon>
        <taxon>Pseudomonadati</taxon>
        <taxon>Pseudomonadota</taxon>
        <taxon>Betaproteobacteria</taxon>
        <taxon>Burkholderiales</taxon>
        <taxon>Comamonadaceae</taxon>
        <taxon>Ramlibacter</taxon>
    </lineage>
</organism>
<dbReference type="CDD" id="cd07560">
    <property type="entry name" value="Peptidase_S41_CPP"/>
    <property type="match status" value="1"/>
</dbReference>
<evidence type="ECO:0000313" key="5">
    <source>
        <dbReference type="EMBL" id="QJW85233.1"/>
    </source>
</evidence>
<dbReference type="Gene3D" id="3.90.226.10">
    <property type="entry name" value="2-enoyl-CoA Hydratase, Chain A, domain 1"/>
    <property type="match status" value="1"/>
</dbReference>
<dbReference type="InterPro" id="IPR005151">
    <property type="entry name" value="Tail-specific_protease"/>
</dbReference>
<reference evidence="5 6" key="1">
    <citation type="submission" date="2020-05" db="EMBL/GenBank/DDBJ databases">
        <title>Ramlibacter rhizophilus sp. nov., isolated from rhizosphere soil of national flower Mugunghwa from South Korea.</title>
        <authorList>
            <person name="Zheng-Fei Y."/>
            <person name="Huan T."/>
        </authorList>
    </citation>
    <scope>NUCLEOTIDE SEQUENCE [LARGE SCALE GENOMIC DNA]</scope>
    <source>
        <strain evidence="5 6">H242</strain>
    </source>
</reference>
<dbReference type="EMBL" id="CP053418">
    <property type="protein sequence ID" value="QJW85233.1"/>
    <property type="molecule type" value="Genomic_DNA"/>
</dbReference>
<keyword evidence="2" id="KW-0378">Hydrolase</keyword>
<evidence type="ECO:0000256" key="2">
    <source>
        <dbReference type="ARBA" id="ARBA00022801"/>
    </source>
</evidence>
<sequence length="142" mass="14542">MVVLVDKRSASASELVAAALQENGRARVMGQRSFGKGTVQSIFPLGDQKGAVKVTTSVYHGPSGRTVQGAGVMPDIELVAPVADTRAPVDVPGVRPVQVEQARCAVFKGADPALSCALGYLRAGDVQAFVGSLAAARAVQAP</sequence>
<dbReference type="InterPro" id="IPR029045">
    <property type="entry name" value="ClpP/crotonase-like_dom_sf"/>
</dbReference>
<dbReference type="InterPro" id="IPR004447">
    <property type="entry name" value="Peptidase_S41A"/>
</dbReference>
<dbReference type="Pfam" id="PF03572">
    <property type="entry name" value="Peptidase_S41"/>
    <property type="match status" value="1"/>
</dbReference>
<accession>A0ABX6P572</accession>
<keyword evidence="6" id="KW-1185">Reference proteome</keyword>
<dbReference type="SUPFAM" id="SSF52096">
    <property type="entry name" value="ClpP/crotonase"/>
    <property type="match status" value="1"/>
</dbReference>
<evidence type="ECO:0000313" key="6">
    <source>
        <dbReference type="Proteomes" id="UP000500826"/>
    </source>
</evidence>
<dbReference type="PANTHER" id="PTHR32060">
    <property type="entry name" value="TAIL-SPECIFIC PROTEASE"/>
    <property type="match status" value="1"/>
</dbReference>
<dbReference type="Proteomes" id="UP000500826">
    <property type="component" value="Chromosome"/>
</dbReference>
<protein>
    <recommendedName>
        <fullName evidence="4">Tail specific protease domain-containing protein</fullName>
    </recommendedName>
</protein>
<evidence type="ECO:0000259" key="4">
    <source>
        <dbReference type="Pfam" id="PF03572"/>
    </source>
</evidence>
<gene>
    <name evidence="5" type="ORF">HK414_22940</name>
</gene>